<accession>X1I1G5</accession>
<feature type="non-terminal residue" evidence="1">
    <location>
        <position position="1"/>
    </location>
</feature>
<gene>
    <name evidence="1" type="ORF">S03H2_28889</name>
</gene>
<protein>
    <submittedName>
        <fullName evidence="1">Uncharacterized protein</fullName>
    </submittedName>
</protein>
<name>X1I1G5_9ZZZZ</name>
<evidence type="ECO:0000313" key="1">
    <source>
        <dbReference type="EMBL" id="GAH59919.1"/>
    </source>
</evidence>
<sequence length="41" mass="4967">NINFYKDHPIYGIKNLLKTKYNLNFIISNEIKDMLLYFKAD</sequence>
<reference evidence="1" key="1">
    <citation type="journal article" date="2014" name="Front. Microbiol.">
        <title>High frequency of phylogenetically diverse reductive dehalogenase-homologous genes in deep subseafloor sedimentary metagenomes.</title>
        <authorList>
            <person name="Kawai M."/>
            <person name="Futagami T."/>
            <person name="Toyoda A."/>
            <person name="Takaki Y."/>
            <person name="Nishi S."/>
            <person name="Hori S."/>
            <person name="Arai W."/>
            <person name="Tsubouchi T."/>
            <person name="Morono Y."/>
            <person name="Uchiyama I."/>
            <person name="Ito T."/>
            <person name="Fujiyama A."/>
            <person name="Inagaki F."/>
            <person name="Takami H."/>
        </authorList>
    </citation>
    <scope>NUCLEOTIDE SEQUENCE</scope>
    <source>
        <strain evidence="1">Expedition CK06-06</strain>
    </source>
</reference>
<proteinExistence type="predicted"/>
<dbReference type="EMBL" id="BARU01017410">
    <property type="protein sequence ID" value="GAH59919.1"/>
    <property type="molecule type" value="Genomic_DNA"/>
</dbReference>
<organism evidence="1">
    <name type="scientific">marine sediment metagenome</name>
    <dbReference type="NCBI Taxonomy" id="412755"/>
    <lineage>
        <taxon>unclassified sequences</taxon>
        <taxon>metagenomes</taxon>
        <taxon>ecological metagenomes</taxon>
    </lineage>
</organism>
<dbReference type="AlphaFoldDB" id="X1I1G5"/>
<comment type="caution">
    <text evidence="1">The sequence shown here is derived from an EMBL/GenBank/DDBJ whole genome shotgun (WGS) entry which is preliminary data.</text>
</comment>